<dbReference type="AlphaFoldDB" id="A0A815XWK1"/>
<dbReference type="Proteomes" id="UP000681722">
    <property type="component" value="Unassembled WGS sequence"/>
</dbReference>
<protein>
    <recommendedName>
        <fullName evidence="3">Aldehyde dehydrogenase domain-containing protein</fullName>
    </recommendedName>
</protein>
<keyword evidence="6" id="KW-1185">Reference proteome</keyword>
<name>A0A815XWK1_9BILA</name>
<evidence type="ECO:0000256" key="1">
    <source>
        <dbReference type="ARBA" id="ARBA00009986"/>
    </source>
</evidence>
<dbReference type="InterPro" id="IPR015590">
    <property type="entry name" value="Aldehyde_DH_dom"/>
</dbReference>
<evidence type="ECO:0000259" key="3">
    <source>
        <dbReference type="Pfam" id="PF00171"/>
    </source>
</evidence>
<reference evidence="4" key="1">
    <citation type="submission" date="2021-02" db="EMBL/GenBank/DDBJ databases">
        <authorList>
            <person name="Nowell W R."/>
        </authorList>
    </citation>
    <scope>NUCLEOTIDE SEQUENCE</scope>
</reference>
<dbReference type="OrthoDB" id="310895at2759"/>
<evidence type="ECO:0000256" key="2">
    <source>
        <dbReference type="ARBA" id="ARBA00023027"/>
    </source>
</evidence>
<dbReference type="EMBL" id="CAJNOQ010028583">
    <property type="protein sequence ID" value="CAF1562664.1"/>
    <property type="molecule type" value="Genomic_DNA"/>
</dbReference>
<comment type="similarity">
    <text evidence="1">Belongs to the aldehyde dehydrogenase family.</text>
</comment>
<accession>A0A815XWK1</accession>
<dbReference type="InterPro" id="IPR016162">
    <property type="entry name" value="Ald_DH_N"/>
</dbReference>
<dbReference type="Proteomes" id="UP000663829">
    <property type="component" value="Unassembled WGS sequence"/>
</dbReference>
<organism evidence="4 6">
    <name type="scientific">Didymodactylos carnosus</name>
    <dbReference type="NCBI Taxonomy" id="1234261"/>
    <lineage>
        <taxon>Eukaryota</taxon>
        <taxon>Metazoa</taxon>
        <taxon>Spiralia</taxon>
        <taxon>Gnathifera</taxon>
        <taxon>Rotifera</taxon>
        <taxon>Eurotatoria</taxon>
        <taxon>Bdelloidea</taxon>
        <taxon>Philodinida</taxon>
        <taxon>Philodinidae</taxon>
        <taxon>Didymodactylos</taxon>
    </lineage>
</organism>
<comment type="caution">
    <text evidence="4">The sequence shown here is derived from an EMBL/GenBank/DDBJ whole genome shotgun (WGS) entry which is preliminary data.</text>
</comment>
<dbReference type="Gene3D" id="3.40.605.10">
    <property type="entry name" value="Aldehyde Dehydrogenase, Chain A, domain 1"/>
    <property type="match status" value="1"/>
</dbReference>
<proteinExistence type="inferred from homology"/>
<dbReference type="GO" id="GO:0016491">
    <property type="term" value="F:oxidoreductase activity"/>
    <property type="evidence" value="ECO:0007669"/>
    <property type="project" value="InterPro"/>
</dbReference>
<gene>
    <name evidence="4" type="ORF">GPM918_LOCUS39863</name>
    <name evidence="5" type="ORF">SRO942_LOCUS40774</name>
</gene>
<evidence type="ECO:0000313" key="5">
    <source>
        <dbReference type="EMBL" id="CAF4424299.1"/>
    </source>
</evidence>
<dbReference type="InterPro" id="IPR016161">
    <property type="entry name" value="Ald_DH/histidinol_DH"/>
</dbReference>
<dbReference type="PANTHER" id="PTHR42986">
    <property type="entry name" value="BENZALDEHYDE DEHYDROGENASE YFMT"/>
    <property type="match status" value="1"/>
</dbReference>
<evidence type="ECO:0000313" key="6">
    <source>
        <dbReference type="Proteomes" id="UP000663829"/>
    </source>
</evidence>
<dbReference type="PANTHER" id="PTHR42986:SF1">
    <property type="entry name" value="BENZALDEHYDE DEHYDROGENASE YFMT"/>
    <property type="match status" value="1"/>
</dbReference>
<feature type="domain" description="Aldehyde dehydrogenase" evidence="3">
    <location>
        <begin position="16"/>
        <end position="176"/>
    </location>
</feature>
<dbReference type="EMBL" id="CAJOBC010094348">
    <property type="protein sequence ID" value="CAF4424299.1"/>
    <property type="molecule type" value="Genomic_DNA"/>
</dbReference>
<dbReference type="SUPFAM" id="SSF53720">
    <property type="entry name" value="ALDH-like"/>
    <property type="match status" value="1"/>
</dbReference>
<evidence type="ECO:0000313" key="4">
    <source>
        <dbReference type="EMBL" id="CAF1562664.1"/>
    </source>
</evidence>
<dbReference type="Pfam" id="PF00171">
    <property type="entry name" value="Aldedh"/>
    <property type="match status" value="1"/>
</dbReference>
<sequence>MLNFETVNQQYIGGVWQDGKSERELIDLNPYTNEVITKFKMATKDDIHLAYVSAQKAKSDEWDNVNAYQKCDIFTSALEYIQSYKNEIISLLIQEIGSTRLKGALEVDIVIKCLRDAVTYPLKMEGKILPSSIHHKENRVYRVPVGVVGVISPSNFPFILSMKSVVAALATGNGVVTFE</sequence>
<keyword evidence="2" id="KW-0520">NAD</keyword>